<name>D7U8Y9_VITVI</name>
<dbReference type="HOGENOM" id="CLU_3072608_0_0_1"/>
<organism evidence="1 2">
    <name type="scientific">Vitis vinifera</name>
    <name type="common">Grape</name>
    <dbReference type="NCBI Taxonomy" id="29760"/>
    <lineage>
        <taxon>Eukaryota</taxon>
        <taxon>Viridiplantae</taxon>
        <taxon>Streptophyta</taxon>
        <taxon>Embryophyta</taxon>
        <taxon>Tracheophyta</taxon>
        <taxon>Spermatophyta</taxon>
        <taxon>Magnoliopsida</taxon>
        <taxon>eudicotyledons</taxon>
        <taxon>Gunneridae</taxon>
        <taxon>Pentapetalae</taxon>
        <taxon>rosids</taxon>
        <taxon>Vitales</taxon>
        <taxon>Vitaceae</taxon>
        <taxon>Viteae</taxon>
        <taxon>Vitis</taxon>
    </lineage>
</organism>
<dbReference type="InParanoid" id="D7U8Y9"/>
<dbReference type="AlphaFoldDB" id="D7U8Y9"/>
<gene>
    <name evidence="1" type="ordered locus">VIT_18s0041g02370</name>
</gene>
<dbReference type="PaxDb" id="29760-VIT_18s0041g02370.t01"/>
<keyword evidence="2" id="KW-1185">Reference proteome</keyword>
<accession>D7U8Y9</accession>
<evidence type="ECO:0000313" key="2">
    <source>
        <dbReference type="Proteomes" id="UP000009183"/>
    </source>
</evidence>
<reference evidence="2" key="1">
    <citation type="journal article" date="2007" name="Nature">
        <title>The grapevine genome sequence suggests ancestral hexaploidization in major angiosperm phyla.</title>
        <authorList>
            <consortium name="The French-Italian Public Consortium for Grapevine Genome Characterization."/>
            <person name="Jaillon O."/>
            <person name="Aury J.-M."/>
            <person name="Noel B."/>
            <person name="Policriti A."/>
            <person name="Clepet C."/>
            <person name="Casagrande A."/>
            <person name="Choisne N."/>
            <person name="Aubourg S."/>
            <person name="Vitulo N."/>
            <person name="Jubin C."/>
            <person name="Vezzi A."/>
            <person name="Legeai F."/>
            <person name="Hugueney P."/>
            <person name="Dasilva C."/>
            <person name="Horner D."/>
            <person name="Mica E."/>
            <person name="Jublot D."/>
            <person name="Poulain J."/>
            <person name="Bruyere C."/>
            <person name="Billault A."/>
            <person name="Segurens B."/>
            <person name="Gouyvenoux M."/>
            <person name="Ugarte E."/>
            <person name="Cattonaro F."/>
            <person name="Anthouard V."/>
            <person name="Vico V."/>
            <person name="Del Fabbro C."/>
            <person name="Alaux M."/>
            <person name="Di Gaspero G."/>
            <person name="Dumas V."/>
            <person name="Felice N."/>
            <person name="Paillard S."/>
            <person name="Juman I."/>
            <person name="Moroldo M."/>
            <person name="Scalabrin S."/>
            <person name="Canaguier A."/>
            <person name="Le Clainche I."/>
            <person name="Malacrida G."/>
            <person name="Durand E."/>
            <person name="Pesole G."/>
            <person name="Laucou V."/>
            <person name="Chatelet P."/>
            <person name="Merdinoglu D."/>
            <person name="Delledonne M."/>
            <person name="Pezzotti M."/>
            <person name="Lecharny A."/>
            <person name="Scarpelli C."/>
            <person name="Artiguenave F."/>
            <person name="Pe M.E."/>
            <person name="Valle G."/>
            <person name="Morgante M."/>
            <person name="Caboche M."/>
            <person name="Adam-Blondon A.-F."/>
            <person name="Weissenbach J."/>
            <person name="Quetier F."/>
            <person name="Wincker P."/>
        </authorList>
    </citation>
    <scope>NUCLEOTIDE SEQUENCE [LARGE SCALE GENOMIC DNA]</scope>
    <source>
        <strain evidence="2">cv. Pinot noir / PN40024</strain>
    </source>
</reference>
<sequence length="53" mass="6347">MIYYKKWDGKLLLRLRKSLGNVADCGCRMIFVMYWKKIREPKKLKAYSSTCLV</sequence>
<proteinExistence type="predicted"/>
<evidence type="ECO:0000313" key="1">
    <source>
        <dbReference type="EMBL" id="CBI39203.3"/>
    </source>
</evidence>
<dbReference type="EMBL" id="FN596744">
    <property type="protein sequence ID" value="CBI39203.3"/>
    <property type="molecule type" value="Genomic_DNA"/>
</dbReference>
<dbReference type="Proteomes" id="UP000009183">
    <property type="component" value="Chromosome 18"/>
</dbReference>
<protein>
    <submittedName>
        <fullName evidence="1">Uncharacterized protein</fullName>
    </submittedName>
</protein>